<protein>
    <recommendedName>
        <fullName evidence="4">Secreted protein</fullName>
    </recommendedName>
</protein>
<dbReference type="EMBL" id="WHVB01000012">
    <property type="protein sequence ID" value="KAF8477962.1"/>
    <property type="molecule type" value="Genomic_DNA"/>
</dbReference>
<gene>
    <name evidence="2" type="ORF">DFH94DRAFT_752705</name>
</gene>
<dbReference type="Proteomes" id="UP000759537">
    <property type="component" value="Unassembled WGS sequence"/>
</dbReference>
<keyword evidence="1" id="KW-0732">Signal</keyword>
<organism evidence="2 3">
    <name type="scientific">Russula ochroleuca</name>
    <dbReference type="NCBI Taxonomy" id="152965"/>
    <lineage>
        <taxon>Eukaryota</taxon>
        <taxon>Fungi</taxon>
        <taxon>Dikarya</taxon>
        <taxon>Basidiomycota</taxon>
        <taxon>Agaricomycotina</taxon>
        <taxon>Agaricomycetes</taxon>
        <taxon>Russulales</taxon>
        <taxon>Russulaceae</taxon>
        <taxon>Russula</taxon>
    </lineage>
</organism>
<reference evidence="2" key="1">
    <citation type="submission" date="2019-10" db="EMBL/GenBank/DDBJ databases">
        <authorList>
            <consortium name="DOE Joint Genome Institute"/>
            <person name="Kuo A."/>
            <person name="Miyauchi S."/>
            <person name="Kiss E."/>
            <person name="Drula E."/>
            <person name="Kohler A."/>
            <person name="Sanchez-Garcia M."/>
            <person name="Andreopoulos B."/>
            <person name="Barry K.W."/>
            <person name="Bonito G."/>
            <person name="Buee M."/>
            <person name="Carver A."/>
            <person name="Chen C."/>
            <person name="Cichocki N."/>
            <person name="Clum A."/>
            <person name="Culley D."/>
            <person name="Crous P.W."/>
            <person name="Fauchery L."/>
            <person name="Girlanda M."/>
            <person name="Hayes R."/>
            <person name="Keri Z."/>
            <person name="LaButti K."/>
            <person name="Lipzen A."/>
            <person name="Lombard V."/>
            <person name="Magnuson J."/>
            <person name="Maillard F."/>
            <person name="Morin E."/>
            <person name="Murat C."/>
            <person name="Nolan M."/>
            <person name="Ohm R."/>
            <person name="Pangilinan J."/>
            <person name="Pereira M."/>
            <person name="Perotto S."/>
            <person name="Peter M."/>
            <person name="Riley R."/>
            <person name="Sitrit Y."/>
            <person name="Stielow B."/>
            <person name="Szollosi G."/>
            <person name="Zifcakova L."/>
            <person name="Stursova M."/>
            <person name="Spatafora J.W."/>
            <person name="Tedersoo L."/>
            <person name="Vaario L.-M."/>
            <person name="Yamada A."/>
            <person name="Yan M."/>
            <person name="Wang P."/>
            <person name="Xu J."/>
            <person name="Bruns T."/>
            <person name="Baldrian P."/>
            <person name="Vilgalys R."/>
            <person name="Henrissat B."/>
            <person name="Grigoriev I.V."/>
            <person name="Hibbett D."/>
            <person name="Nagy L.G."/>
            <person name="Martin F.M."/>
        </authorList>
    </citation>
    <scope>NUCLEOTIDE SEQUENCE</scope>
    <source>
        <strain evidence="2">Prilba</strain>
    </source>
</reference>
<dbReference type="AlphaFoldDB" id="A0A9P5MSX8"/>
<sequence>MIGHHLTVIMLAFSSHFQWLSSDSRARELFPFARLSPTNPPSSSYHQQPPRFCPYVLHSPHRRFVIQFRTNH</sequence>
<feature type="signal peptide" evidence="1">
    <location>
        <begin position="1"/>
        <end position="22"/>
    </location>
</feature>
<name>A0A9P5MSX8_9AGAM</name>
<evidence type="ECO:0000256" key="1">
    <source>
        <dbReference type="SAM" id="SignalP"/>
    </source>
</evidence>
<accession>A0A9P5MSX8</accession>
<proteinExistence type="predicted"/>
<feature type="chain" id="PRO_5040175465" description="Secreted protein" evidence="1">
    <location>
        <begin position="23"/>
        <end position="72"/>
    </location>
</feature>
<reference evidence="2" key="2">
    <citation type="journal article" date="2020" name="Nat. Commun.">
        <title>Large-scale genome sequencing of mycorrhizal fungi provides insights into the early evolution of symbiotic traits.</title>
        <authorList>
            <person name="Miyauchi S."/>
            <person name="Kiss E."/>
            <person name="Kuo A."/>
            <person name="Drula E."/>
            <person name="Kohler A."/>
            <person name="Sanchez-Garcia M."/>
            <person name="Morin E."/>
            <person name="Andreopoulos B."/>
            <person name="Barry K.W."/>
            <person name="Bonito G."/>
            <person name="Buee M."/>
            <person name="Carver A."/>
            <person name="Chen C."/>
            <person name="Cichocki N."/>
            <person name="Clum A."/>
            <person name="Culley D."/>
            <person name="Crous P.W."/>
            <person name="Fauchery L."/>
            <person name="Girlanda M."/>
            <person name="Hayes R.D."/>
            <person name="Keri Z."/>
            <person name="LaButti K."/>
            <person name="Lipzen A."/>
            <person name="Lombard V."/>
            <person name="Magnuson J."/>
            <person name="Maillard F."/>
            <person name="Murat C."/>
            <person name="Nolan M."/>
            <person name="Ohm R.A."/>
            <person name="Pangilinan J."/>
            <person name="Pereira M.F."/>
            <person name="Perotto S."/>
            <person name="Peter M."/>
            <person name="Pfister S."/>
            <person name="Riley R."/>
            <person name="Sitrit Y."/>
            <person name="Stielow J.B."/>
            <person name="Szollosi G."/>
            <person name="Zifcakova L."/>
            <person name="Stursova M."/>
            <person name="Spatafora J.W."/>
            <person name="Tedersoo L."/>
            <person name="Vaario L.M."/>
            <person name="Yamada A."/>
            <person name="Yan M."/>
            <person name="Wang P."/>
            <person name="Xu J."/>
            <person name="Bruns T."/>
            <person name="Baldrian P."/>
            <person name="Vilgalys R."/>
            <person name="Dunand C."/>
            <person name="Henrissat B."/>
            <person name="Grigoriev I.V."/>
            <person name="Hibbett D."/>
            <person name="Nagy L.G."/>
            <person name="Martin F.M."/>
        </authorList>
    </citation>
    <scope>NUCLEOTIDE SEQUENCE</scope>
    <source>
        <strain evidence="2">Prilba</strain>
    </source>
</reference>
<comment type="caution">
    <text evidence="2">The sequence shown here is derived from an EMBL/GenBank/DDBJ whole genome shotgun (WGS) entry which is preliminary data.</text>
</comment>
<evidence type="ECO:0008006" key="4">
    <source>
        <dbReference type="Google" id="ProtNLM"/>
    </source>
</evidence>
<keyword evidence="3" id="KW-1185">Reference proteome</keyword>
<evidence type="ECO:0000313" key="2">
    <source>
        <dbReference type="EMBL" id="KAF8477962.1"/>
    </source>
</evidence>
<evidence type="ECO:0000313" key="3">
    <source>
        <dbReference type="Proteomes" id="UP000759537"/>
    </source>
</evidence>